<dbReference type="Gene3D" id="2.60.200.20">
    <property type="match status" value="1"/>
</dbReference>
<keyword evidence="4" id="KW-0130">Cell adhesion</keyword>
<feature type="compositionally biased region" description="Pro residues" evidence="11">
    <location>
        <begin position="1451"/>
        <end position="1464"/>
    </location>
</feature>
<dbReference type="GO" id="GO:0005912">
    <property type="term" value="C:adherens junction"/>
    <property type="evidence" value="ECO:0007669"/>
    <property type="project" value="UniProtKB-SubCell"/>
</dbReference>
<dbReference type="Pfam" id="PF00788">
    <property type="entry name" value="RA"/>
    <property type="match status" value="2"/>
</dbReference>
<evidence type="ECO:0000259" key="12">
    <source>
        <dbReference type="PROSITE" id="PS50106"/>
    </source>
</evidence>
<feature type="region of interest" description="Disordered" evidence="11">
    <location>
        <begin position="1585"/>
        <end position="1605"/>
    </location>
</feature>
<dbReference type="EMBL" id="JAAVVJ010000001">
    <property type="protein sequence ID" value="KAF7230821.1"/>
    <property type="molecule type" value="Genomic_DNA"/>
</dbReference>
<evidence type="ECO:0000256" key="10">
    <source>
        <dbReference type="ARBA" id="ARBA00083790"/>
    </source>
</evidence>
<proteinExistence type="predicted"/>
<dbReference type="Proteomes" id="UP000822369">
    <property type="component" value="Chromosome 1"/>
</dbReference>
<feature type="compositionally biased region" description="Basic and acidic residues" evidence="11">
    <location>
        <begin position="1531"/>
        <end position="1541"/>
    </location>
</feature>
<dbReference type="GO" id="GO:0050839">
    <property type="term" value="F:cell adhesion molecule binding"/>
    <property type="evidence" value="ECO:0007669"/>
    <property type="project" value="TreeGrafter"/>
</dbReference>
<protein>
    <recommendedName>
        <fullName evidence="9">Afadin</fullName>
    </recommendedName>
    <alternativeName>
        <fullName evidence="10">Afadin adherens junction formation factor</fullName>
    </alternativeName>
</protein>
<feature type="domain" description="Ras-associating" evidence="13">
    <location>
        <begin position="38"/>
        <end position="133"/>
    </location>
</feature>
<dbReference type="PANTHER" id="PTHR10398">
    <property type="entry name" value="AFADIN"/>
    <property type="match status" value="1"/>
</dbReference>
<feature type="compositionally biased region" description="Basic residues" evidence="11">
    <location>
        <begin position="158"/>
        <end position="169"/>
    </location>
</feature>
<dbReference type="CDD" id="cd06789">
    <property type="entry name" value="PDZ_AFDN-like"/>
    <property type="match status" value="1"/>
</dbReference>
<evidence type="ECO:0000313" key="16">
    <source>
        <dbReference type="Proteomes" id="UP000822369"/>
    </source>
</evidence>
<evidence type="ECO:0000256" key="7">
    <source>
        <dbReference type="ARBA" id="ARBA00023054"/>
    </source>
</evidence>
<feature type="compositionally biased region" description="Basic and acidic residues" evidence="11">
    <location>
        <begin position="170"/>
        <end position="192"/>
    </location>
</feature>
<dbReference type="SUPFAM" id="SSF54236">
    <property type="entry name" value="Ubiquitin-like"/>
    <property type="match status" value="2"/>
</dbReference>
<dbReference type="Pfam" id="PF00595">
    <property type="entry name" value="PDZ"/>
    <property type="match status" value="1"/>
</dbReference>
<feature type="compositionally biased region" description="Acidic residues" evidence="11">
    <location>
        <begin position="1593"/>
        <end position="1605"/>
    </location>
</feature>
<feature type="domain" description="Ras-associating" evidence="13">
    <location>
        <begin position="243"/>
        <end position="336"/>
    </location>
</feature>
<feature type="compositionally biased region" description="Pro residues" evidence="11">
    <location>
        <begin position="1344"/>
        <end position="1355"/>
    </location>
</feature>
<feature type="compositionally biased region" description="Basic and acidic residues" evidence="11">
    <location>
        <begin position="1649"/>
        <end position="1708"/>
    </location>
</feature>
<dbReference type="InterPro" id="IPR008984">
    <property type="entry name" value="SMAD_FHA_dom_sf"/>
</dbReference>
<dbReference type="PROSITE" id="PS51126">
    <property type="entry name" value="DILUTE"/>
    <property type="match status" value="1"/>
</dbReference>
<dbReference type="PROSITE" id="PS50106">
    <property type="entry name" value="PDZ"/>
    <property type="match status" value="1"/>
</dbReference>
<feature type="domain" description="Dilute" evidence="14">
    <location>
        <begin position="626"/>
        <end position="873"/>
    </location>
</feature>
<dbReference type="SMART" id="SM00314">
    <property type="entry name" value="RA"/>
    <property type="match status" value="2"/>
</dbReference>
<feature type="compositionally biased region" description="Basic and acidic residues" evidence="11">
    <location>
        <begin position="1731"/>
        <end position="1744"/>
    </location>
</feature>
<feature type="compositionally biased region" description="Polar residues" evidence="11">
    <location>
        <begin position="1139"/>
        <end position="1151"/>
    </location>
</feature>
<evidence type="ECO:0000259" key="14">
    <source>
        <dbReference type="PROSITE" id="PS51126"/>
    </source>
</evidence>
<feature type="region of interest" description="Disordered" evidence="11">
    <location>
        <begin position="1649"/>
        <end position="1758"/>
    </location>
</feature>
<dbReference type="InterPro" id="IPR001478">
    <property type="entry name" value="PDZ"/>
</dbReference>
<dbReference type="GO" id="GO:0034330">
    <property type="term" value="P:cell junction organization"/>
    <property type="evidence" value="ECO:0007669"/>
    <property type="project" value="UniProtKB-ARBA"/>
</dbReference>
<feature type="region of interest" description="Disordered" evidence="11">
    <location>
        <begin position="131"/>
        <end position="192"/>
    </location>
</feature>
<dbReference type="InterPro" id="IPR000253">
    <property type="entry name" value="FHA_dom"/>
</dbReference>
<dbReference type="PROSITE" id="PS50200">
    <property type="entry name" value="RA"/>
    <property type="match status" value="2"/>
</dbReference>
<evidence type="ECO:0000256" key="4">
    <source>
        <dbReference type="ARBA" id="ARBA00022889"/>
    </source>
</evidence>
<feature type="domain" description="PDZ" evidence="12">
    <location>
        <begin position="971"/>
        <end position="1057"/>
    </location>
</feature>
<feature type="compositionally biased region" description="Polar residues" evidence="11">
    <location>
        <begin position="1517"/>
        <end position="1527"/>
    </location>
</feature>
<dbReference type="InterPro" id="IPR002710">
    <property type="entry name" value="Dilute_dom"/>
</dbReference>
<dbReference type="InterPro" id="IPR037977">
    <property type="entry name" value="CBD_Afadin"/>
</dbReference>
<organism evidence="15 16">
    <name type="scientific">Nothobranchius furzeri</name>
    <name type="common">Turquoise killifish</name>
    <dbReference type="NCBI Taxonomy" id="105023"/>
    <lineage>
        <taxon>Eukaryota</taxon>
        <taxon>Metazoa</taxon>
        <taxon>Chordata</taxon>
        <taxon>Craniata</taxon>
        <taxon>Vertebrata</taxon>
        <taxon>Euteleostomi</taxon>
        <taxon>Actinopterygii</taxon>
        <taxon>Neopterygii</taxon>
        <taxon>Teleostei</taxon>
        <taxon>Neoteleostei</taxon>
        <taxon>Acanthomorphata</taxon>
        <taxon>Ovalentaria</taxon>
        <taxon>Atherinomorphae</taxon>
        <taxon>Cyprinodontiformes</taxon>
        <taxon>Nothobranchiidae</taxon>
        <taxon>Nothobranchius</taxon>
    </lineage>
</organism>
<dbReference type="InterPro" id="IPR029071">
    <property type="entry name" value="Ubiquitin-like_domsf"/>
</dbReference>
<dbReference type="GO" id="GO:0007155">
    <property type="term" value="P:cell adhesion"/>
    <property type="evidence" value="ECO:0007669"/>
    <property type="project" value="UniProtKB-KW"/>
</dbReference>
<name>A0A9D2Z193_NOTFU</name>
<dbReference type="SMART" id="SM01132">
    <property type="entry name" value="DIL"/>
    <property type="match status" value="1"/>
</dbReference>
<keyword evidence="2" id="KW-0597">Phosphoprotein</keyword>
<dbReference type="FunFam" id="3.10.20.90:FF:000025">
    <property type="entry name" value="Afadin, adherens junction formation factor"/>
    <property type="match status" value="1"/>
</dbReference>
<dbReference type="FunFam" id="2.30.42.10:FF:000032">
    <property type="entry name" value="Afadin isoform A"/>
    <property type="match status" value="1"/>
</dbReference>
<keyword evidence="7" id="KW-0175">Coiled coil</keyword>
<dbReference type="SUPFAM" id="SSF49879">
    <property type="entry name" value="SMAD/FHA domain"/>
    <property type="match status" value="1"/>
</dbReference>
<dbReference type="Gene3D" id="2.30.42.10">
    <property type="match status" value="1"/>
</dbReference>
<dbReference type="GO" id="GO:0005737">
    <property type="term" value="C:cytoplasm"/>
    <property type="evidence" value="ECO:0007669"/>
    <property type="project" value="UniProtKB-ARBA"/>
</dbReference>
<dbReference type="SUPFAM" id="SSF50156">
    <property type="entry name" value="PDZ domain-like"/>
    <property type="match status" value="1"/>
</dbReference>
<dbReference type="Gene3D" id="3.10.20.90">
    <property type="entry name" value="Phosphatidylinositol 3-kinase Catalytic Subunit, Chain A, domain 1"/>
    <property type="match status" value="2"/>
</dbReference>
<dbReference type="InterPro" id="IPR036034">
    <property type="entry name" value="PDZ_sf"/>
</dbReference>
<feature type="compositionally biased region" description="Basic and acidic residues" evidence="11">
    <location>
        <begin position="1077"/>
        <end position="1094"/>
    </location>
</feature>
<dbReference type="Pfam" id="PF01843">
    <property type="entry name" value="DIL"/>
    <property type="match status" value="1"/>
</dbReference>
<keyword evidence="6" id="KW-0007">Acetylation</keyword>
<dbReference type="CDD" id="cd01781">
    <property type="entry name" value="RA2_Afadin"/>
    <property type="match status" value="1"/>
</dbReference>
<dbReference type="Pfam" id="PF00498">
    <property type="entry name" value="FHA"/>
    <property type="match status" value="1"/>
</dbReference>
<evidence type="ECO:0000256" key="3">
    <source>
        <dbReference type="ARBA" id="ARBA00022737"/>
    </source>
</evidence>
<feature type="compositionally biased region" description="Polar residues" evidence="11">
    <location>
        <begin position="1716"/>
        <end position="1725"/>
    </location>
</feature>
<keyword evidence="5" id="KW-0965">Cell junction</keyword>
<evidence type="ECO:0000256" key="5">
    <source>
        <dbReference type="ARBA" id="ARBA00022949"/>
    </source>
</evidence>
<dbReference type="GO" id="GO:0032880">
    <property type="term" value="P:regulation of protein localization"/>
    <property type="evidence" value="ECO:0007669"/>
    <property type="project" value="TreeGrafter"/>
</dbReference>
<comment type="subcellular location">
    <subcellularLocation>
        <location evidence="1">Cell junction</location>
        <location evidence="1">Adherens junction</location>
    </subcellularLocation>
</comment>
<dbReference type="GO" id="GO:0030154">
    <property type="term" value="P:cell differentiation"/>
    <property type="evidence" value="ECO:0007669"/>
    <property type="project" value="UniProtKB-ARBA"/>
</dbReference>
<reference evidence="15" key="1">
    <citation type="submission" date="2020-03" db="EMBL/GenBank/DDBJ databases">
        <title>Intra-Species Differences in Population Size shape Life History and Genome Evolution.</title>
        <authorList>
            <person name="Willemsen D."/>
            <person name="Cui R."/>
            <person name="Valenzano D.R."/>
        </authorList>
    </citation>
    <scope>NUCLEOTIDE SEQUENCE</scope>
    <source>
        <strain evidence="15">GRZ</strain>
        <tissue evidence="15">Whole</tissue>
    </source>
</reference>
<evidence type="ECO:0000259" key="13">
    <source>
        <dbReference type="PROSITE" id="PS50200"/>
    </source>
</evidence>
<feature type="compositionally biased region" description="Polar residues" evidence="11">
    <location>
        <begin position="1098"/>
        <end position="1108"/>
    </location>
</feature>
<feature type="region of interest" description="Disordered" evidence="11">
    <location>
        <begin position="1517"/>
        <end position="1541"/>
    </location>
</feature>
<sequence length="1793" mass="203442">MSGSREEERRKLADIINHWNANRLDLFEISQPTEDLEFHGVMRFYFQDRVAGNFATKCIRVSSTATTQDVIETLAEKFRPDMRMLSSPKYSLYEVHVSGEERQLDLDEKPLVVQLNWNKDDREGRFVLKNENDILPKKSQSNGPEKEKDGVIQNFKRTLSKKEKKKEKKREKEFARIPDGDEQALSREDGENSHLAAEVYKDMPETSFTRTISNPEVVMKRRRQQKLEKRMQEFMSNDGRPDSGGTLRIYADSLRPNIPYKTILLSTRDTADFAVVEALEKYGLEKENPREYCIARQDEKSGKEAILDDLECPLQIFRDWPTDRGALVFQLKKRPPDYQGKKGRKMDERGLRGSLPPEKLPYLVELSPGRGNHYAYYAYRHQEDGSDSRDKPKLYRLQHSITEVGSDCTDDGAIQLLGPGILPHHCNLMHTEGMVTVTPHGPDADTFVDGQRVTETTVLRSGSTLQFGTAHVFKFVDPMFDQGGKREPAAVMRGRHKSGSIPETTSDLHGDVHGGAALPTSKSSGKLDMERGMVKPMIRGEQQDSRSQDSSADRTELTLPAGIEFRDNSEDTFLSAIINYTNSSTVHFKLSPTYVLYMACRYVLSPTYRPDMSPSERTHKVIAIVNKMVNMMEGVIQCVNGTLQKQKNIAGALAFWMANASELLNFIKQDRDLSRITLDAQDILAHLVQMAFKYLVHCLQADLNNYMPAFLDDPEEHNPQRPKIEDVLHTLTGAMSLLRRCRVNAALTIQLFSQLFHFINMWLFNKLVTDSDSGLCCHYWGAILRQQLSHIEAWAEKQGLELAADCHLSRIVQATTLLTMDKYSMQDVQNIHNTCFKLNSLQLHALMNNYHCAPDEPYIPPELIDHVVAVAENTADELARSDGREVQLEEDPDLQLPFLLPEDGYSCDVVRNLPNGLQDFLEPLLQRGFCRLVPHPRSPGTWTVHFEGADNDNHFSAADTSEMPMRKEPEVVTVTLKKHNGMGLSIVAAKGAGQEKLGIYIKSVVKGGAADVDGRLAAGDQLLSVDGRSLVGLSQERAAELMTRTGSVVTLEVAKQGAIYHGLATLLNQPSPMMQRASDRGRDKNGKMRPKSEGFELYNNTVQNGSPDSPQPGWESYPEPKKMSGEDRLLKNRVDHRSSPNVANQGQSPATKSVYPGGPGTKITSVSTGNLCADDEPSPPHPEAYPIPTQTYPREYFTIPTSKSQDRVVGPGQVPSQHWQGVEERERLPVVDNSMQRINHSQEDLYPLPVRPDERMQPHYPQDYQLRGPPGGVGGPQDLWTSQQQIPSSLESSTSSQEHLNFSSSSTSSNKGPNQKAGPGRWKTPNTPHIVPPNSVQTPSRSDLPPPPPPPPPAVYPDIYEPQPDLPLPPPPTTISPVSAQQAADRKKREEQQRWYEKEKARLDEERERKRREQERKLGQIRANPVMPVQPHNGGAMPPPHHQPPVASMAPPQPYLPLQPQHPPSRPEKLSSLPRSAVPPPISSSNPTGMDTVIRELLPQQQPRTIERRDLQYITINTEGLTSSDSLSPDPWKRDAREKAEKQQQLHIVDLLDKEIQELQAKPERTAEESDRLRKLMLEWQFQKRLQESKQGDEDEEEEDDEDMDAMLIMQRLEAEKRVRQQTAVPAISVLDLLQDEERRRKQQLEEIRKREAEERVKQQQEEERRWREEERAKREAEEKRRQEEEYYTRLEVERRRQHEEAERKLLTPDEPAGFNSYTGNSTGVVGSGEVYKDLRDKWTRSQEQENSIPSDAPESLTFKERQRLFSQGKEVSNKVKASRKLMELENELNTKQ</sequence>
<feature type="region of interest" description="Disordered" evidence="11">
    <location>
        <begin position="1070"/>
        <end position="1124"/>
    </location>
</feature>
<feature type="compositionally biased region" description="Basic and acidic residues" evidence="11">
    <location>
        <begin position="1384"/>
        <end position="1418"/>
    </location>
</feature>
<dbReference type="PANTHER" id="PTHR10398:SF2">
    <property type="entry name" value="AFADIN"/>
    <property type="match status" value="1"/>
</dbReference>
<evidence type="ECO:0000256" key="9">
    <source>
        <dbReference type="ARBA" id="ARBA00073709"/>
    </source>
</evidence>
<evidence type="ECO:0000256" key="2">
    <source>
        <dbReference type="ARBA" id="ARBA00022553"/>
    </source>
</evidence>
<keyword evidence="3" id="KW-0677">Repeat</keyword>
<dbReference type="CDD" id="cd01782">
    <property type="entry name" value="RA1_Afadin"/>
    <property type="match status" value="1"/>
</dbReference>
<gene>
    <name evidence="15" type="primary">mllt4</name>
    <name evidence="15" type="ORF">G4P62_004374</name>
</gene>
<accession>A0A9D2Z193</accession>
<feature type="compositionally biased region" description="Pro residues" evidence="11">
    <location>
        <begin position="1364"/>
        <end position="1374"/>
    </location>
</feature>
<evidence type="ECO:0000256" key="6">
    <source>
        <dbReference type="ARBA" id="ARBA00022990"/>
    </source>
</evidence>
<dbReference type="CDD" id="cd15471">
    <property type="entry name" value="Myo5p-like_CBD_afadin"/>
    <property type="match status" value="1"/>
</dbReference>
<dbReference type="GO" id="GO:0007165">
    <property type="term" value="P:signal transduction"/>
    <property type="evidence" value="ECO:0007669"/>
    <property type="project" value="InterPro"/>
</dbReference>
<feature type="region of interest" description="Disordered" evidence="11">
    <location>
        <begin position="493"/>
        <end position="560"/>
    </location>
</feature>
<dbReference type="InterPro" id="IPR000159">
    <property type="entry name" value="RA_dom"/>
</dbReference>
<dbReference type="FunFam" id="2.60.200.20:FF:000006">
    <property type="entry name" value="Afadin, adherens junction formation factor"/>
    <property type="match status" value="1"/>
</dbReference>
<dbReference type="InterPro" id="IPR028842">
    <property type="entry name" value="Afadin"/>
</dbReference>
<comment type="function">
    <text evidence="8">Belongs to an adhesion system, probably together with the E-cadherin-catenin system, which plays a role in the organization of homotypic, interneuronal and heterotypic cell-cell adherens junctions (AJs). Nectin- and actin-filament-binding protein that connects nectin to the actin cytoskeleton. May play a key role in the organization of epithelial structures of the embryonic ectoderm. Essential for the organization of adherens junctions.</text>
</comment>
<evidence type="ECO:0000256" key="1">
    <source>
        <dbReference type="ARBA" id="ARBA00004536"/>
    </source>
</evidence>
<feature type="compositionally biased region" description="Basic and acidic residues" evidence="11">
    <location>
        <begin position="541"/>
        <end position="556"/>
    </location>
</feature>
<dbReference type="FunFam" id="3.10.20.90:FF:000033">
    <property type="entry name" value="afadin isoform X1"/>
    <property type="match status" value="1"/>
</dbReference>
<evidence type="ECO:0000256" key="8">
    <source>
        <dbReference type="ARBA" id="ARBA00058472"/>
    </source>
</evidence>
<feature type="region of interest" description="Disordered" evidence="11">
    <location>
        <begin position="1202"/>
        <end position="1490"/>
    </location>
</feature>
<evidence type="ECO:0000313" key="15">
    <source>
        <dbReference type="EMBL" id="KAF7230821.1"/>
    </source>
</evidence>
<comment type="caution">
    <text evidence="15">The sequence shown here is derived from an EMBL/GenBank/DDBJ whole genome shotgun (WGS) entry which is preliminary data.</text>
</comment>
<dbReference type="SMART" id="SM00228">
    <property type="entry name" value="PDZ"/>
    <property type="match status" value="1"/>
</dbReference>
<feature type="region of interest" description="Disordered" evidence="11">
    <location>
        <begin position="1137"/>
        <end position="1189"/>
    </location>
</feature>
<dbReference type="CDD" id="cd22711">
    <property type="entry name" value="FHA_AFDN"/>
    <property type="match status" value="1"/>
</dbReference>
<evidence type="ECO:0000256" key="11">
    <source>
        <dbReference type="SAM" id="MobiDB-lite"/>
    </source>
</evidence>